<evidence type="ECO:0000259" key="3">
    <source>
        <dbReference type="Pfam" id="PF13472"/>
    </source>
</evidence>
<evidence type="ECO:0000256" key="1">
    <source>
        <dbReference type="PIRSR" id="PIRSR637460-2"/>
    </source>
</evidence>
<keyword evidence="5" id="KW-1185">Reference proteome</keyword>
<dbReference type="SUPFAM" id="SSF52266">
    <property type="entry name" value="SGNH hydrolase"/>
    <property type="match status" value="1"/>
</dbReference>
<dbReference type="InterPro" id="IPR013830">
    <property type="entry name" value="SGNH_hydro"/>
</dbReference>
<dbReference type="Proteomes" id="UP000675781">
    <property type="component" value="Unassembled WGS sequence"/>
</dbReference>
<sequence>MSAITAGLMGLGPSTAYGAGAASAPVPTAVSLGDSYISGEAGRWQGNTMVSSYGDAYGTDRAAYSCWFEYEWCDHDPERVYGSSYANGCDRSDVAEIISSRIEESRVNLACSGATTYNVTRAVDGGGPDKRKGEEPQADQLATLAGHSDVAIKLVVVSIGGNDIDFGDLLEDCGYAFVFPFIYDKCEETRAARLEKSLDILPARVLKALDSVRAAMRSRGYKDGSYRLILQSYPSPLPPADAYRYGETDSRLTQGGCPFYDSDTTWAIDTVMPELTAKLRSAAAYAKAEFLDLSHAFDGHEVCSRHDRQAESGNTLAKPVPAAQAEWVRFAPFAGPVLNPYKPSPADQGNDQEPLHPNAYGQEALGDCLRKMWNATPGSYSCSGSADHGPQDMVLKPLS</sequence>
<evidence type="ECO:0000313" key="5">
    <source>
        <dbReference type="Proteomes" id="UP000675781"/>
    </source>
</evidence>
<feature type="domain" description="SGNH hydrolase-type esterase" evidence="3">
    <location>
        <begin position="81"/>
        <end position="301"/>
    </location>
</feature>
<evidence type="ECO:0000313" key="4">
    <source>
        <dbReference type="EMBL" id="MBR7837382.1"/>
    </source>
</evidence>
<dbReference type="AlphaFoldDB" id="A0A941EW00"/>
<dbReference type="Pfam" id="PF13472">
    <property type="entry name" value="Lipase_GDSL_2"/>
    <property type="match status" value="1"/>
</dbReference>
<keyword evidence="1" id="KW-1015">Disulfide bond</keyword>
<organism evidence="4 5">
    <name type="scientific">Actinospica durhamensis</name>
    <dbReference type="NCBI Taxonomy" id="1508375"/>
    <lineage>
        <taxon>Bacteria</taxon>
        <taxon>Bacillati</taxon>
        <taxon>Actinomycetota</taxon>
        <taxon>Actinomycetes</taxon>
        <taxon>Catenulisporales</taxon>
        <taxon>Actinospicaceae</taxon>
        <taxon>Actinospica</taxon>
    </lineage>
</organism>
<feature type="region of interest" description="Disordered" evidence="2">
    <location>
        <begin position="380"/>
        <end position="399"/>
    </location>
</feature>
<name>A0A941EW00_9ACTN</name>
<protein>
    <recommendedName>
        <fullName evidence="3">SGNH hydrolase-type esterase domain-containing protein</fullName>
    </recommendedName>
</protein>
<reference evidence="4" key="1">
    <citation type="submission" date="2021-04" db="EMBL/GenBank/DDBJ databases">
        <title>Genome based classification of Actinospica acidithermotolerans sp. nov., an actinobacterium isolated from an Indonesian hot spring.</title>
        <authorList>
            <person name="Kusuma A.B."/>
            <person name="Putra K.E."/>
            <person name="Nafisah S."/>
            <person name="Loh J."/>
            <person name="Nouioui I."/>
            <person name="Goodfellow M."/>
        </authorList>
    </citation>
    <scope>NUCLEOTIDE SEQUENCE</scope>
    <source>
        <strain evidence="4">CSCA 57</strain>
    </source>
</reference>
<dbReference type="EMBL" id="JAGSOG010000200">
    <property type="protein sequence ID" value="MBR7837382.1"/>
    <property type="molecule type" value="Genomic_DNA"/>
</dbReference>
<dbReference type="PANTHER" id="PTHR37981:SF1">
    <property type="entry name" value="SGNH HYDROLASE-TYPE ESTERASE DOMAIN-CONTAINING PROTEIN"/>
    <property type="match status" value="1"/>
</dbReference>
<feature type="disulfide bond" evidence="1">
    <location>
        <begin position="173"/>
        <end position="186"/>
    </location>
</feature>
<dbReference type="InterPro" id="IPR037460">
    <property type="entry name" value="SEST-like"/>
</dbReference>
<gene>
    <name evidence="4" type="ORF">KDL01_29150</name>
</gene>
<dbReference type="RefSeq" id="WP_212531850.1">
    <property type="nucleotide sequence ID" value="NZ_JAGSOG010000200.1"/>
</dbReference>
<dbReference type="GO" id="GO:0004806">
    <property type="term" value="F:triacylglycerol lipase activity"/>
    <property type="evidence" value="ECO:0007669"/>
    <property type="project" value="TreeGrafter"/>
</dbReference>
<dbReference type="PANTHER" id="PTHR37981">
    <property type="entry name" value="LIPASE 2"/>
    <property type="match status" value="1"/>
</dbReference>
<dbReference type="InterPro" id="IPR036514">
    <property type="entry name" value="SGNH_hydro_sf"/>
</dbReference>
<dbReference type="GO" id="GO:0019433">
    <property type="term" value="P:triglyceride catabolic process"/>
    <property type="evidence" value="ECO:0007669"/>
    <property type="project" value="TreeGrafter"/>
</dbReference>
<accession>A0A941EW00</accession>
<proteinExistence type="predicted"/>
<dbReference type="Gene3D" id="3.40.50.1110">
    <property type="entry name" value="SGNH hydrolase"/>
    <property type="match status" value="1"/>
</dbReference>
<feature type="region of interest" description="Disordered" evidence="2">
    <location>
        <begin position="339"/>
        <end position="360"/>
    </location>
</feature>
<comment type="caution">
    <text evidence="4">The sequence shown here is derived from an EMBL/GenBank/DDBJ whole genome shotgun (WGS) entry which is preliminary data.</text>
</comment>
<evidence type="ECO:0000256" key="2">
    <source>
        <dbReference type="SAM" id="MobiDB-lite"/>
    </source>
</evidence>